<dbReference type="SMART" id="SM00388">
    <property type="entry name" value="HisKA"/>
    <property type="match status" value="1"/>
</dbReference>
<evidence type="ECO:0000256" key="2">
    <source>
        <dbReference type="ARBA" id="ARBA00004651"/>
    </source>
</evidence>
<dbReference type="EMBL" id="FUXZ01000004">
    <property type="protein sequence ID" value="SKA63384.1"/>
    <property type="molecule type" value="Genomic_DNA"/>
</dbReference>
<dbReference type="SUPFAM" id="SSF55874">
    <property type="entry name" value="ATPase domain of HSP90 chaperone/DNA topoisomerase II/histidine kinase"/>
    <property type="match status" value="1"/>
</dbReference>
<dbReference type="SUPFAM" id="SSF47384">
    <property type="entry name" value="Homodimeric domain of signal transducing histidine kinase"/>
    <property type="match status" value="1"/>
</dbReference>
<dbReference type="Pfam" id="PF02518">
    <property type="entry name" value="HATPase_c"/>
    <property type="match status" value="1"/>
</dbReference>
<dbReference type="Gene3D" id="1.10.287.130">
    <property type="match status" value="1"/>
</dbReference>
<dbReference type="PANTHER" id="PTHR45528:SF1">
    <property type="entry name" value="SENSOR HISTIDINE KINASE CPXA"/>
    <property type="match status" value="1"/>
</dbReference>
<dbReference type="PANTHER" id="PTHR45528">
    <property type="entry name" value="SENSOR HISTIDINE KINASE CPXA"/>
    <property type="match status" value="1"/>
</dbReference>
<keyword evidence="6" id="KW-0808">Transferase</keyword>
<evidence type="ECO:0000256" key="13">
    <source>
        <dbReference type="ARBA" id="ARBA00023136"/>
    </source>
</evidence>
<evidence type="ECO:0000256" key="3">
    <source>
        <dbReference type="ARBA" id="ARBA00012438"/>
    </source>
</evidence>
<dbReference type="Gene3D" id="3.30.565.10">
    <property type="entry name" value="Histidine kinase-like ATPase, C-terminal domain"/>
    <property type="match status" value="1"/>
</dbReference>
<evidence type="ECO:0000256" key="10">
    <source>
        <dbReference type="ARBA" id="ARBA00022840"/>
    </source>
</evidence>
<dbReference type="GO" id="GO:0005524">
    <property type="term" value="F:ATP binding"/>
    <property type="evidence" value="ECO:0007669"/>
    <property type="project" value="UniProtKB-KW"/>
</dbReference>
<accession>A0A1T4VEI4</accession>
<dbReference type="InterPro" id="IPR003661">
    <property type="entry name" value="HisK_dim/P_dom"/>
</dbReference>
<dbReference type="GO" id="GO:0005886">
    <property type="term" value="C:plasma membrane"/>
    <property type="evidence" value="ECO:0007669"/>
    <property type="project" value="UniProtKB-SubCell"/>
</dbReference>
<dbReference type="InterPro" id="IPR003594">
    <property type="entry name" value="HATPase_dom"/>
</dbReference>
<evidence type="ECO:0000313" key="16">
    <source>
        <dbReference type="EMBL" id="SKA63384.1"/>
    </source>
</evidence>
<dbReference type="STRING" id="39495.SAMN02745111_00819"/>
<evidence type="ECO:0000256" key="14">
    <source>
        <dbReference type="SAM" id="Phobius"/>
    </source>
</evidence>
<gene>
    <name evidence="16" type="ORF">SAMN02745111_00819</name>
</gene>
<dbReference type="GO" id="GO:0000155">
    <property type="term" value="F:phosphorelay sensor kinase activity"/>
    <property type="evidence" value="ECO:0007669"/>
    <property type="project" value="InterPro"/>
</dbReference>
<evidence type="ECO:0000313" key="17">
    <source>
        <dbReference type="Proteomes" id="UP000190814"/>
    </source>
</evidence>
<sequence length="410" mass="47889">MNKFRRLIFVVIIFEILMIVSFNYYLFSKNNNNTDKEYKVQAERVFNEIKTNPDYADNPESINLSRYDQIVKVSIYSEEACNNDYVVKKFNDKYYRIEYKQPNGLNGVWYINIFIIIMGLSVIGILIYIYMKIIKPFYNMSNMTYELAKGNLTTPLKAEKSKFFGKFMWGMDMLRENLESNKQKELKLQKEKKTLLLSLSHDIKTPLSAIDLYTKALKENLYDTEEKKEEALEGILANVTSIKNYVNEINKISREDFLNLEVVKQEFYLQDVINDIEKYYKEKLSLLHTVFNIEEFNNVLLRGDSNRLIEVMQNLIENAIKYGDGKTITIAFADEEDCKLISVRNSGNTLDRDQLPNIFDSFYRGSNTDNIKGNGLGLYICKNLMKNMGGDIFVEIEENDYIATVVVRKA</sequence>
<dbReference type="InterPro" id="IPR036890">
    <property type="entry name" value="HATPase_C_sf"/>
</dbReference>
<dbReference type="EC" id="2.7.13.3" evidence="3"/>
<feature type="domain" description="Histidine kinase" evidence="15">
    <location>
        <begin position="198"/>
        <end position="410"/>
    </location>
</feature>
<dbReference type="RefSeq" id="WP_078765698.1">
    <property type="nucleotide sequence ID" value="NZ_FUXZ01000004.1"/>
</dbReference>
<evidence type="ECO:0000256" key="6">
    <source>
        <dbReference type="ARBA" id="ARBA00022679"/>
    </source>
</evidence>
<dbReference type="OrthoDB" id="9780718at2"/>
<feature type="transmembrane region" description="Helical" evidence="14">
    <location>
        <begin position="7"/>
        <end position="27"/>
    </location>
</feature>
<evidence type="ECO:0000256" key="5">
    <source>
        <dbReference type="ARBA" id="ARBA00022553"/>
    </source>
</evidence>
<organism evidence="16 17">
    <name type="scientific">Eubacterium uniforme</name>
    <dbReference type="NCBI Taxonomy" id="39495"/>
    <lineage>
        <taxon>Bacteria</taxon>
        <taxon>Bacillati</taxon>
        <taxon>Bacillota</taxon>
        <taxon>Clostridia</taxon>
        <taxon>Eubacteriales</taxon>
        <taxon>Eubacteriaceae</taxon>
        <taxon>Eubacterium</taxon>
    </lineage>
</organism>
<keyword evidence="8" id="KW-0547">Nucleotide-binding</keyword>
<keyword evidence="10" id="KW-0067">ATP-binding</keyword>
<dbReference type="Pfam" id="PF00512">
    <property type="entry name" value="HisKA"/>
    <property type="match status" value="1"/>
</dbReference>
<reference evidence="16 17" key="1">
    <citation type="submission" date="2017-02" db="EMBL/GenBank/DDBJ databases">
        <authorList>
            <person name="Peterson S.W."/>
        </authorList>
    </citation>
    <scope>NUCLEOTIDE SEQUENCE [LARGE SCALE GENOMIC DNA]</scope>
    <source>
        <strain evidence="16 17">ATCC 35992</strain>
    </source>
</reference>
<name>A0A1T4VEI4_9FIRM</name>
<proteinExistence type="predicted"/>
<keyword evidence="13 14" id="KW-0472">Membrane</keyword>
<dbReference type="CDD" id="cd00075">
    <property type="entry name" value="HATPase"/>
    <property type="match status" value="1"/>
</dbReference>
<evidence type="ECO:0000256" key="4">
    <source>
        <dbReference type="ARBA" id="ARBA00022475"/>
    </source>
</evidence>
<dbReference type="SMART" id="SM00387">
    <property type="entry name" value="HATPase_c"/>
    <property type="match status" value="1"/>
</dbReference>
<keyword evidence="7 14" id="KW-0812">Transmembrane</keyword>
<evidence type="ECO:0000256" key="8">
    <source>
        <dbReference type="ARBA" id="ARBA00022741"/>
    </source>
</evidence>
<evidence type="ECO:0000256" key="9">
    <source>
        <dbReference type="ARBA" id="ARBA00022777"/>
    </source>
</evidence>
<evidence type="ECO:0000259" key="15">
    <source>
        <dbReference type="PROSITE" id="PS50109"/>
    </source>
</evidence>
<dbReference type="AlphaFoldDB" id="A0A1T4VEI4"/>
<evidence type="ECO:0000256" key="7">
    <source>
        <dbReference type="ARBA" id="ARBA00022692"/>
    </source>
</evidence>
<keyword evidence="17" id="KW-1185">Reference proteome</keyword>
<keyword evidence="4" id="KW-1003">Cell membrane</keyword>
<evidence type="ECO:0000256" key="1">
    <source>
        <dbReference type="ARBA" id="ARBA00000085"/>
    </source>
</evidence>
<comment type="subcellular location">
    <subcellularLocation>
        <location evidence="2">Cell membrane</location>
        <topology evidence="2">Multi-pass membrane protein</topology>
    </subcellularLocation>
</comment>
<dbReference type="PROSITE" id="PS50109">
    <property type="entry name" value="HIS_KIN"/>
    <property type="match status" value="1"/>
</dbReference>
<keyword evidence="9 16" id="KW-0418">Kinase</keyword>
<evidence type="ECO:0000256" key="12">
    <source>
        <dbReference type="ARBA" id="ARBA00023012"/>
    </source>
</evidence>
<feature type="transmembrane region" description="Helical" evidence="14">
    <location>
        <begin position="109"/>
        <end position="131"/>
    </location>
</feature>
<dbReference type="Proteomes" id="UP000190814">
    <property type="component" value="Unassembled WGS sequence"/>
</dbReference>
<dbReference type="InterPro" id="IPR050398">
    <property type="entry name" value="HssS/ArlS-like"/>
</dbReference>
<evidence type="ECO:0000256" key="11">
    <source>
        <dbReference type="ARBA" id="ARBA00022989"/>
    </source>
</evidence>
<dbReference type="CDD" id="cd00082">
    <property type="entry name" value="HisKA"/>
    <property type="match status" value="1"/>
</dbReference>
<keyword evidence="11 14" id="KW-1133">Transmembrane helix</keyword>
<dbReference type="InterPro" id="IPR005467">
    <property type="entry name" value="His_kinase_dom"/>
</dbReference>
<dbReference type="InterPro" id="IPR004358">
    <property type="entry name" value="Sig_transdc_His_kin-like_C"/>
</dbReference>
<dbReference type="PRINTS" id="PR00344">
    <property type="entry name" value="BCTRLSENSOR"/>
</dbReference>
<dbReference type="InterPro" id="IPR036097">
    <property type="entry name" value="HisK_dim/P_sf"/>
</dbReference>
<comment type="catalytic activity">
    <reaction evidence="1">
        <text>ATP + protein L-histidine = ADP + protein N-phospho-L-histidine.</text>
        <dbReference type="EC" id="2.7.13.3"/>
    </reaction>
</comment>
<protein>
    <recommendedName>
        <fullName evidence="3">histidine kinase</fullName>
        <ecNumber evidence="3">2.7.13.3</ecNumber>
    </recommendedName>
</protein>
<keyword evidence="5" id="KW-0597">Phosphoprotein</keyword>
<keyword evidence="12" id="KW-0902">Two-component regulatory system</keyword>